<organism evidence="5">
    <name type="scientific">Lichtheimia ramosa</name>
    <dbReference type="NCBI Taxonomy" id="688394"/>
    <lineage>
        <taxon>Eukaryota</taxon>
        <taxon>Fungi</taxon>
        <taxon>Fungi incertae sedis</taxon>
        <taxon>Mucoromycota</taxon>
        <taxon>Mucoromycotina</taxon>
        <taxon>Mucoromycetes</taxon>
        <taxon>Mucorales</taxon>
        <taxon>Lichtheimiaceae</taxon>
        <taxon>Lichtheimia</taxon>
    </lineage>
</organism>
<evidence type="ECO:0000313" key="5">
    <source>
        <dbReference type="EMBL" id="CDS10699.1"/>
    </source>
</evidence>
<sequence length="628" mass="71340">MGNVLSRNGSLGSVLGKRAADHDDRDNVKRMKSEPTETDAGITAFVNPNLPGFHGIIKYRLVLAKKMHEVDLDNHVVRLSSLDARAIEQKEEKIKAAIPTMTASEFDDHIAQLFGEDLSKQLRTLLNSPNDTETTLTFEFSKEQRFAFYDAFDQLKLEKKPHMSSKDGVLTVKWPKDEADKGRDPAPNFEALGGEYLQFHVYKSGVENTKAVSWVAQFAGVKESKIGFAGTKDARAVTVQAMTIHKARVKNLLQARQELNERKIYIGDFNYVPNGLTLGDLKGNRFSIVLRDVSGISEQEIVRSVESLKENGFINYFGMQRFGTSAIMTHEVGYQILKKDFKEACELILKPRPGDRADFENARIQWQETRNPEQAAKMFPRAATSENAVLRSYTRFPNNHKKAILSLPRRMLSMYLHAYQSYVWNHVVSERIKRFGCDKPLVGDIVLEDAVNTTKNKTSTRGRGRGRGGSAGRRFPTMRKQPKVLTEDDLTLYSIEDVVYPIPGHRTVYPKNEVGDIYRDLLEKDQIVFDKSEQYMKDLAGDYRPMLAKADDLEWSLIRYDDPCAPLCYTDLDRIVNKDEPTNIPDGKHLALRIEFTLGTSQYATMALREILRYDTSSKAQARHVHTE</sequence>
<dbReference type="Pfam" id="PF01142">
    <property type="entry name" value="TruD"/>
    <property type="match status" value="1"/>
</dbReference>
<evidence type="ECO:0000256" key="3">
    <source>
        <dbReference type="SAM" id="MobiDB-lite"/>
    </source>
</evidence>
<accession>A0A077WTS1</accession>
<dbReference type="InterPro" id="IPR020103">
    <property type="entry name" value="PsdUridine_synth_cat_dom_sf"/>
</dbReference>
<dbReference type="NCBIfam" id="TIGR00094">
    <property type="entry name" value="tRNA_TruD_broad"/>
    <property type="match status" value="1"/>
</dbReference>
<dbReference type="EMBL" id="LK023339">
    <property type="protein sequence ID" value="CDS10699.1"/>
    <property type="molecule type" value="Genomic_DNA"/>
</dbReference>
<name>A0A077WTS1_9FUNG</name>
<comment type="similarity">
    <text evidence="1">Belongs to the pseudouridine synthase TruD family.</text>
</comment>
<dbReference type="InterPro" id="IPR011760">
    <property type="entry name" value="PsdUridine_synth_TruD_insert"/>
</dbReference>
<evidence type="ECO:0000256" key="1">
    <source>
        <dbReference type="ARBA" id="ARBA00007953"/>
    </source>
</evidence>
<dbReference type="GO" id="GO:0031119">
    <property type="term" value="P:tRNA pseudouridine synthesis"/>
    <property type="evidence" value="ECO:0007669"/>
    <property type="project" value="EnsemblFungi"/>
</dbReference>
<gene>
    <name evidence="5" type="ORF">LRAMOSA11185</name>
</gene>
<dbReference type="GO" id="GO:0003723">
    <property type="term" value="F:RNA binding"/>
    <property type="evidence" value="ECO:0007669"/>
    <property type="project" value="InterPro"/>
</dbReference>
<dbReference type="PANTHER" id="PTHR13326">
    <property type="entry name" value="TRNA PSEUDOURIDINE SYNTHASE D"/>
    <property type="match status" value="1"/>
</dbReference>
<feature type="compositionally biased region" description="Polar residues" evidence="3">
    <location>
        <begin position="1"/>
        <end position="11"/>
    </location>
</feature>
<dbReference type="GO" id="GO:0031429">
    <property type="term" value="C:box H/ACA snoRNP complex"/>
    <property type="evidence" value="ECO:0007669"/>
    <property type="project" value="EnsemblFungi"/>
</dbReference>
<evidence type="ECO:0000256" key="2">
    <source>
        <dbReference type="ARBA" id="ARBA00023235"/>
    </source>
</evidence>
<feature type="compositionally biased region" description="Basic and acidic residues" evidence="3">
    <location>
        <begin position="18"/>
        <end position="35"/>
    </location>
</feature>
<dbReference type="GO" id="GO:0031120">
    <property type="term" value="P:snRNA pseudouridine synthesis"/>
    <property type="evidence" value="ECO:0007669"/>
    <property type="project" value="EnsemblFungi"/>
</dbReference>
<dbReference type="OrthoDB" id="447290at2759"/>
<reference evidence="5" key="1">
    <citation type="journal article" date="2014" name="Genome Announc.">
        <title>De novo whole-genome sequence and genome annotation of Lichtheimia ramosa.</title>
        <authorList>
            <person name="Linde J."/>
            <person name="Schwartze V."/>
            <person name="Binder U."/>
            <person name="Lass-Florl C."/>
            <person name="Voigt K."/>
            <person name="Horn F."/>
        </authorList>
    </citation>
    <scope>NUCLEOTIDE SEQUENCE</scope>
    <source>
        <strain evidence="5">JMRC FSU:6197</strain>
    </source>
</reference>
<dbReference type="Gene3D" id="3.30.2350.20">
    <property type="entry name" value="TruD, catalytic domain"/>
    <property type="match status" value="1"/>
</dbReference>
<dbReference type="SUPFAM" id="SSF55120">
    <property type="entry name" value="Pseudouridine synthase"/>
    <property type="match status" value="1"/>
</dbReference>
<evidence type="ECO:0000259" key="4">
    <source>
        <dbReference type="PROSITE" id="PS50984"/>
    </source>
</evidence>
<dbReference type="Gene3D" id="3.30.70.3160">
    <property type="match status" value="1"/>
</dbReference>
<dbReference type="HAMAP" id="MF_01082">
    <property type="entry name" value="TruD"/>
    <property type="match status" value="1"/>
</dbReference>
<dbReference type="PROSITE" id="PS50984">
    <property type="entry name" value="TRUD"/>
    <property type="match status" value="1"/>
</dbReference>
<feature type="region of interest" description="Disordered" evidence="3">
    <location>
        <begin position="1"/>
        <end position="36"/>
    </location>
</feature>
<dbReference type="GO" id="GO:1990481">
    <property type="term" value="P:mRNA pseudouridine synthesis"/>
    <property type="evidence" value="ECO:0007669"/>
    <property type="project" value="EnsemblFungi"/>
</dbReference>
<dbReference type="CDD" id="cd02576">
    <property type="entry name" value="PseudoU_synth_ScPUS7"/>
    <property type="match status" value="1"/>
</dbReference>
<dbReference type="Gene3D" id="1.10.1510.30">
    <property type="match status" value="1"/>
</dbReference>
<dbReference type="AlphaFoldDB" id="A0A077WTS1"/>
<keyword evidence="2" id="KW-0413">Isomerase</keyword>
<dbReference type="GO" id="GO:0009982">
    <property type="term" value="F:pseudouridine synthase activity"/>
    <property type="evidence" value="ECO:0007669"/>
    <property type="project" value="EnsemblFungi"/>
</dbReference>
<dbReference type="GO" id="GO:0005737">
    <property type="term" value="C:cytoplasm"/>
    <property type="evidence" value="ECO:0007669"/>
    <property type="project" value="EnsemblFungi"/>
</dbReference>
<protein>
    <recommendedName>
        <fullName evidence="4">TRUD domain-containing protein</fullName>
    </recommendedName>
</protein>
<dbReference type="InterPro" id="IPR042214">
    <property type="entry name" value="TruD_catalytic"/>
</dbReference>
<feature type="region of interest" description="Disordered" evidence="3">
    <location>
        <begin position="455"/>
        <end position="476"/>
    </location>
</feature>
<dbReference type="InterPro" id="IPR001656">
    <property type="entry name" value="PsdUridine_synth_TruD"/>
</dbReference>
<dbReference type="PANTHER" id="PTHR13326:SF21">
    <property type="entry name" value="PSEUDOURIDYLATE SYNTHASE PUS7L"/>
    <property type="match status" value="1"/>
</dbReference>
<dbReference type="PIRSF" id="PIRSF037016">
    <property type="entry name" value="Pseudouridin_synth_euk_prd"/>
    <property type="match status" value="1"/>
</dbReference>
<feature type="domain" description="TRUD" evidence="4">
    <location>
        <begin position="312"/>
        <end position="549"/>
    </location>
</feature>
<dbReference type="GO" id="GO:0000455">
    <property type="term" value="P:enzyme-directed rRNA pseudouridine synthesis"/>
    <property type="evidence" value="ECO:0007669"/>
    <property type="project" value="EnsemblFungi"/>
</dbReference>
<proteinExistence type="inferred from homology"/>